<keyword evidence="3" id="KW-0720">Serine protease</keyword>
<keyword evidence="5" id="KW-1185">Reference proteome</keyword>
<keyword evidence="2" id="KW-0378">Hydrolase</keyword>
<name>A0ABY7DCW6_MYAAR</name>
<evidence type="ECO:0000313" key="4">
    <source>
        <dbReference type="EMBL" id="WAQ93928.1"/>
    </source>
</evidence>
<dbReference type="Gene3D" id="3.40.50.200">
    <property type="entry name" value="Peptidase S8/S53 domain"/>
    <property type="match status" value="2"/>
</dbReference>
<accession>A0ABY7DCW6</accession>
<evidence type="ECO:0000313" key="5">
    <source>
        <dbReference type="Proteomes" id="UP001164746"/>
    </source>
</evidence>
<dbReference type="PANTHER" id="PTHR42884">
    <property type="entry name" value="PROPROTEIN CONVERTASE SUBTILISIN/KEXIN-RELATED"/>
    <property type="match status" value="1"/>
</dbReference>
<keyword evidence="1" id="KW-0645">Protease</keyword>
<feature type="non-terminal residue" evidence="4">
    <location>
        <position position="526"/>
    </location>
</feature>
<dbReference type="EMBL" id="CP111012">
    <property type="protein sequence ID" value="WAQ93928.1"/>
    <property type="molecule type" value="Genomic_DNA"/>
</dbReference>
<dbReference type="Proteomes" id="UP001164746">
    <property type="component" value="Chromosome 1"/>
</dbReference>
<dbReference type="SUPFAM" id="SSF52743">
    <property type="entry name" value="Subtilisin-like"/>
    <property type="match status" value="2"/>
</dbReference>
<protein>
    <submittedName>
        <fullName evidence="4">NECB-like protein</fullName>
    </submittedName>
</protein>
<sequence length="526" mass="58282">IERLAQSYMMYPASPLKPQSAANGSDEQQADQWNASNDMLLCPPYFDKALGIDDSWIRRGIVVGVPDAGINANNTFIRGNMIERLAQSYMMYPASPLKPQSAANGSDEQQADQWNASNDMLLCPPYFDKALGIDDSWIKYNVTGRGIVVGVTDAGINANNTFIRGNMKSDLSYNFVDNITQTGPTSSLRTGPVLSARDVKHILIESSSHLGIQATSEFMHNKDGKYYHPNLGFGLPDCNQMIGLGRHWKQLKPLCTEPVIHDKDQDWYVRVLADNTFCNITACIEKMEEVLFKIEFVYSEQHHMKLLAKSPTLGIDDSWIKYNVTGRGIVVGVTDAGINANNTFIRGNMIARRGERTWMIQGMDSAIISRALAFRRDAIQIYSNSWAPPRAFMKSDFYVEEVLTEGMNKGRHGLGTVYVFPAGQPGSGFANHIASITVACLGVNGSVADVSAVNAATLVSVFCNGRKRKDQRMITVGEDETMCGTSIAALSYQQEIHDKDQDWYVRVLADNTFCNITACIEKMEEV</sequence>
<organism evidence="4 5">
    <name type="scientific">Mya arenaria</name>
    <name type="common">Soft-shell clam</name>
    <dbReference type="NCBI Taxonomy" id="6604"/>
    <lineage>
        <taxon>Eukaryota</taxon>
        <taxon>Metazoa</taxon>
        <taxon>Spiralia</taxon>
        <taxon>Lophotrochozoa</taxon>
        <taxon>Mollusca</taxon>
        <taxon>Bivalvia</taxon>
        <taxon>Autobranchia</taxon>
        <taxon>Heteroconchia</taxon>
        <taxon>Euheterodonta</taxon>
        <taxon>Imparidentia</taxon>
        <taxon>Neoheterodontei</taxon>
        <taxon>Myida</taxon>
        <taxon>Myoidea</taxon>
        <taxon>Myidae</taxon>
        <taxon>Mya</taxon>
    </lineage>
</organism>
<reference evidence="4" key="1">
    <citation type="submission" date="2022-11" db="EMBL/GenBank/DDBJ databases">
        <title>Centuries of genome instability and evolution in soft-shell clam transmissible cancer (bioRxiv).</title>
        <authorList>
            <person name="Hart S.F.M."/>
            <person name="Yonemitsu M.A."/>
            <person name="Giersch R.M."/>
            <person name="Beal B.F."/>
            <person name="Arriagada G."/>
            <person name="Davis B.W."/>
            <person name="Ostrander E.A."/>
            <person name="Goff S.P."/>
            <person name="Metzger M.J."/>
        </authorList>
    </citation>
    <scope>NUCLEOTIDE SEQUENCE</scope>
    <source>
        <strain evidence="4">MELC-2E11</strain>
        <tissue evidence="4">Siphon/mantle</tissue>
    </source>
</reference>
<evidence type="ECO:0000256" key="1">
    <source>
        <dbReference type="ARBA" id="ARBA00022670"/>
    </source>
</evidence>
<dbReference type="InterPro" id="IPR036852">
    <property type="entry name" value="Peptidase_S8/S53_dom_sf"/>
</dbReference>
<gene>
    <name evidence="4" type="ORF">MAR_006399</name>
</gene>
<feature type="non-terminal residue" evidence="4">
    <location>
        <position position="1"/>
    </location>
</feature>
<dbReference type="PANTHER" id="PTHR42884:SF14">
    <property type="entry name" value="NEUROENDOCRINE CONVERTASE 1"/>
    <property type="match status" value="1"/>
</dbReference>
<evidence type="ECO:0000256" key="3">
    <source>
        <dbReference type="ARBA" id="ARBA00022825"/>
    </source>
</evidence>
<evidence type="ECO:0000256" key="2">
    <source>
        <dbReference type="ARBA" id="ARBA00022801"/>
    </source>
</evidence>
<proteinExistence type="predicted"/>